<feature type="compositionally biased region" description="Polar residues" evidence="1">
    <location>
        <begin position="107"/>
        <end position="116"/>
    </location>
</feature>
<comment type="caution">
    <text evidence="2">The sequence shown here is derived from an EMBL/GenBank/DDBJ whole genome shotgun (WGS) entry which is preliminary data.</text>
</comment>
<evidence type="ECO:0000256" key="1">
    <source>
        <dbReference type="SAM" id="MobiDB-lite"/>
    </source>
</evidence>
<evidence type="ECO:0000313" key="3">
    <source>
        <dbReference type="Proteomes" id="UP000299102"/>
    </source>
</evidence>
<feature type="region of interest" description="Disordered" evidence="1">
    <location>
        <begin position="90"/>
        <end position="133"/>
    </location>
</feature>
<organism evidence="2 3">
    <name type="scientific">Eumeta variegata</name>
    <name type="common">Bagworm moth</name>
    <name type="synonym">Eumeta japonica</name>
    <dbReference type="NCBI Taxonomy" id="151549"/>
    <lineage>
        <taxon>Eukaryota</taxon>
        <taxon>Metazoa</taxon>
        <taxon>Ecdysozoa</taxon>
        <taxon>Arthropoda</taxon>
        <taxon>Hexapoda</taxon>
        <taxon>Insecta</taxon>
        <taxon>Pterygota</taxon>
        <taxon>Neoptera</taxon>
        <taxon>Endopterygota</taxon>
        <taxon>Lepidoptera</taxon>
        <taxon>Glossata</taxon>
        <taxon>Ditrysia</taxon>
        <taxon>Tineoidea</taxon>
        <taxon>Psychidae</taxon>
        <taxon>Oiketicinae</taxon>
        <taxon>Eumeta</taxon>
    </lineage>
</organism>
<evidence type="ECO:0000313" key="2">
    <source>
        <dbReference type="EMBL" id="GBP90096.1"/>
    </source>
</evidence>
<protein>
    <submittedName>
        <fullName evidence="2">Uncharacterized protein</fullName>
    </submittedName>
</protein>
<keyword evidence="3" id="KW-1185">Reference proteome</keyword>
<dbReference type="Proteomes" id="UP000299102">
    <property type="component" value="Unassembled WGS sequence"/>
</dbReference>
<reference evidence="2 3" key="1">
    <citation type="journal article" date="2019" name="Commun. Biol.">
        <title>The bagworm genome reveals a unique fibroin gene that provides high tensile strength.</title>
        <authorList>
            <person name="Kono N."/>
            <person name="Nakamura H."/>
            <person name="Ohtoshi R."/>
            <person name="Tomita M."/>
            <person name="Numata K."/>
            <person name="Arakawa K."/>
        </authorList>
    </citation>
    <scope>NUCLEOTIDE SEQUENCE [LARGE SCALE GENOMIC DNA]</scope>
</reference>
<dbReference type="EMBL" id="BGZK01002056">
    <property type="protein sequence ID" value="GBP90096.1"/>
    <property type="molecule type" value="Genomic_DNA"/>
</dbReference>
<sequence length="133" mass="15592">MVEVDRRQEGGQKWYHFLDIVTIVSGLLYKRLGKMKQEPTPLKLKEFKFEVAKWLCMIDLSIFKKRDIRSDFIQNVTVIGSGIEIASGTRSKIESQEREQKRKLDHSQGQVRGQSYKQERDCNRNGKLYRGRG</sequence>
<proteinExistence type="predicted"/>
<dbReference type="AlphaFoldDB" id="A0A4C1ZNP0"/>
<accession>A0A4C1ZNP0</accession>
<feature type="compositionally biased region" description="Basic and acidic residues" evidence="1">
    <location>
        <begin position="91"/>
        <end position="106"/>
    </location>
</feature>
<name>A0A4C1ZNP0_EUMVA</name>
<gene>
    <name evidence="2" type="ORF">EVAR_66595_1</name>
</gene>
<dbReference type="OrthoDB" id="122438at2759"/>